<gene>
    <name evidence="2" type="ORF">SAMN05660330_02311</name>
</gene>
<reference evidence="2 3" key="1">
    <citation type="submission" date="2016-10" db="EMBL/GenBank/DDBJ databases">
        <authorList>
            <person name="de Groot N.N."/>
        </authorList>
    </citation>
    <scope>NUCLEOTIDE SEQUENCE [LARGE SCALE GENOMIC DNA]</scope>
    <source>
        <strain evidence="2 3">DSM 12130</strain>
    </source>
</reference>
<feature type="transmembrane region" description="Helical" evidence="1">
    <location>
        <begin position="48"/>
        <end position="65"/>
    </location>
</feature>
<proteinExistence type="predicted"/>
<evidence type="ECO:0000256" key="1">
    <source>
        <dbReference type="SAM" id="Phobius"/>
    </source>
</evidence>
<evidence type="ECO:0000313" key="2">
    <source>
        <dbReference type="EMBL" id="SDP29262.1"/>
    </source>
</evidence>
<keyword evidence="1" id="KW-0472">Membrane</keyword>
<dbReference type="Pfam" id="PF15956">
    <property type="entry name" value="DUF4760"/>
    <property type="match status" value="1"/>
</dbReference>
<dbReference type="STRING" id="91360.SAMN05660330_02311"/>
<dbReference type="RefSeq" id="WP_092222953.1">
    <property type="nucleotide sequence ID" value="NZ_FNJI01000015.1"/>
</dbReference>
<sequence length="235" mass="27069">MASKLDIVKKHIFKYHNRYLFLLFIIACVAVPYMRYKSILTTPETINAAGHSLVIIAILFSGFQFRANHDWNRRQLAIKEAKNVKISLRDSIEIIDKKFNYTNRRRHEKIAVEIIHKAICVLNSDGECKFFNGKLRIDHDGDGGKVDSALTSVLNNFEYLATGVEQCVFDEEIIYKLYGGPLLRVAAIFDDYITHINVDMYPGRQGKIYENLRSVASRFEDREKNNTEKSRAETG</sequence>
<organism evidence="2 3">
    <name type="scientific">Desulforhopalus singaporensis</name>
    <dbReference type="NCBI Taxonomy" id="91360"/>
    <lineage>
        <taxon>Bacteria</taxon>
        <taxon>Pseudomonadati</taxon>
        <taxon>Thermodesulfobacteriota</taxon>
        <taxon>Desulfobulbia</taxon>
        <taxon>Desulfobulbales</taxon>
        <taxon>Desulfocapsaceae</taxon>
        <taxon>Desulforhopalus</taxon>
    </lineage>
</organism>
<accession>A0A1H0RI67</accession>
<dbReference type="EMBL" id="FNJI01000015">
    <property type="protein sequence ID" value="SDP29262.1"/>
    <property type="molecule type" value="Genomic_DNA"/>
</dbReference>
<keyword evidence="3" id="KW-1185">Reference proteome</keyword>
<name>A0A1H0RI67_9BACT</name>
<protein>
    <submittedName>
        <fullName evidence="2">Uncharacterized protein</fullName>
    </submittedName>
</protein>
<feature type="transmembrane region" description="Helical" evidence="1">
    <location>
        <begin position="19"/>
        <end position="36"/>
    </location>
</feature>
<dbReference type="AlphaFoldDB" id="A0A1H0RI67"/>
<dbReference type="InterPro" id="IPR031876">
    <property type="entry name" value="DUF4760"/>
</dbReference>
<evidence type="ECO:0000313" key="3">
    <source>
        <dbReference type="Proteomes" id="UP000199073"/>
    </source>
</evidence>
<keyword evidence="1" id="KW-0812">Transmembrane</keyword>
<dbReference type="Proteomes" id="UP000199073">
    <property type="component" value="Unassembled WGS sequence"/>
</dbReference>
<keyword evidence="1" id="KW-1133">Transmembrane helix</keyword>